<name>A0A6D2LAY7_9BRAS</name>
<evidence type="ECO:0000313" key="4">
    <source>
        <dbReference type="EMBL" id="CAA7037466.1"/>
    </source>
</evidence>
<keyword evidence="1" id="KW-0732">Signal</keyword>
<dbReference type="PROSITE" id="PS52045">
    <property type="entry name" value="NEPROSIN_PEP_CD"/>
    <property type="match status" value="1"/>
</dbReference>
<evidence type="ECO:0000313" key="6">
    <source>
        <dbReference type="Proteomes" id="UP000467841"/>
    </source>
</evidence>
<evidence type="ECO:0000259" key="2">
    <source>
        <dbReference type="PROSITE" id="PS52045"/>
    </source>
</evidence>
<dbReference type="Pfam" id="PF03080">
    <property type="entry name" value="Neprosin"/>
    <property type="match status" value="1"/>
</dbReference>
<evidence type="ECO:0000256" key="1">
    <source>
        <dbReference type="SAM" id="SignalP"/>
    </source>
</evidence>
<keyword evidence="6" id="KW-1185">Reference proteome</keyword>
<evidence type="ECO:0000313" key="3">
    <source>
        <dbReference type="EMBL" id="CAA7037160.1"/>
    </source>
</evidence>
<reference evidence="5 6" key="1">
    <citation type="submission" date="2020-01" db="EMBL/GenBank/DDBJ databases">
        <authorList>
            <person name="Mishra B."/>
        </authorList>
    </citation>
    <scope>NUCLEOTIDE SEQUENCE [LARGE SCALE GENOMIC DNA]</scope>
</reference>
<feature type="chain" id="PRO_5036384187" description="Neprosin PEP catalytic domain-containing protein" evidence="1">
    <location>
        <begin position="29"/>
        <end position="405"/>
    </location>
</feature>
<dbReference type="Proteomes" id="UP000467841">
    <property type="component" value="Unassembled WGS sequence"/>
</dbReference>
<evidence type="ECO:0000313" key="5">
    <source>
        <dbReference type="EMBL" id="CAA7061395.1"/>
    </source>
</evidence>
<protein>
    <recommendedName>
        <fullName evidence="2">Neprosin PEP catalytic domain-containing protein</fullName>
    </recommendedName>
</protein>
<gene>
    <name evidence="3" type="ORF">MERR_LOCUS24395</name>
    <name evidence="4" type="ORF">MERR_LOCUS24701</name>
    <name evidence="5" type="ORF">MERR_LOCUS48631</name>
</gene>
<dbReference type="EMBL" id="CACVBM020001873">
    <property type="protein sequence ID" value="CAA7061395.1"/>
    <property type="molecule type" value="Genomic_DNA"/>
</dbReference>
<dbReference type="AlphaFoldDB" id="A0A6D2LAY7"/>
<dbReference type="EMBL" id="CACVBM020001171">
    <property type="protein sequence ID" value="CAA7037160.1"/>
    <property type="molecule type" value="Genomic_DNA"/>
</dbReference>
<accession>A0A6D2LAY7</accession>
<dbReference type="Gene3D" id="3.90.1320.10">
    <property type="entry name" value="Outer-capsid protein sigma 3, large lobe"/>
    <property type="match status" value="1"/>
</dbReference>
<proteinExistence type="predicted"/>
<dbReference type="EMBL" id="CACVBM020001174">
    <property type="protein sequence ID" value="CAA7037466.1"/>
    <property type="molecule type" value="Genomic_DNA"/>
</dbReference>
<dbReference type="InterPro" id="IPR053168">
    <property type="entry name" value="Glutamic_endopeptidase"/>
</dbReference>
<dbReference type="OrthoDB" id="1858978at2759"/>
<feature type="signal peptide" evidence="1">
    <location>
        <begin position="1"/>
        <end position="28"/>
    </location>
</feature>
<dbReference type="InterPro" id="IPR025521">
    <property type="entry name" value="Neprosin_propep"/>
</dbReference>
<dbReference type="PANTHER" id="PTHR31589:SF235">
    <property type="entry name" value="PROTEIN, PUTATIVE (DUF239)-RELATED"/>
    <property type="match status" value="1"/>
</dbReference>
<organism evidence="5 6">
    <name type="scientific">Microthlaspi erraticum</name>
    <dbReference type="NCBI Taxonomy" id="1685480"/>
    <lineage>
        <taxon>Eukaryota</taxon>
        <taxon>Viridiplantae</taxon>
        <taxon>Streptophyta</taxon>
        <taxon>Embryophyta</taxon>
        <taxon>Tracheophyta</taxon>
        <taxon>Spermatophyta</taxon>
        <taxon>Magnoliopsida</taxon>
        <taxon>eudicotyledons</taxon>
        <taxon>Gunneridae</taxon>
        <taxon>Pentapetalae</taxon>
        <taxon>rosids</taxon>
        <taxon>malvids</taxon>
        <taxon>Brassicales</taxon>
        <taxon>Brassicaceae</taxon>
        <taxon>Coluteocarpeae</taxon>
        <taxon>Microthlaspi</taxon>
    </lineage>
</organism>
<feature type="domain" description="Neprosin PEP catalytic" evidence="2">
    <location>
        <begin position="154"/>
        <end position="404"/>
    </location>
</feature>
<dbReference type="InterPro" id="IPR004314">
    <property type="entry name" value="Neprosin"/>
</dbReference>
<sequence length="405" mass="44888">MPTMGSSNGLVLLILLVLTISLTLVADASQKRREIPSEEEMIDLKRQLKAINKPALKSFKTEHGYIFDCIEMEKQLAFDHPLLKNHSIQLKPTSIPKWTSDNTTSKRSSSSLPFGQDDITCPLGTVIVKRTTLEELIPLQRLKSVGFFYPSSKNKNADSTNHFAAATYKRDTYGALGNINVWEPHVSSDQFSYASISVARGSGNQLQSISAGWIVYELLNKKHSVLFTYWTTDGFQKTGCYNTLCPGFVQVSRKFALGALAKPVSTYNGQQYHLEVGLYQDSVTGDWWFLIKDERIGYLPRSLFNDEGLANGASIVFWGGEVFSSVKEKSPSMGSGHFPFEGYKKAAYVNGLKVIDHQLAKVIIPPPTSIQLLADSPHCYDAEKEIGKGDWSRAIFFGGPGGCTF</sequence>
<dbReference type="PANTHER" id="PTHR31589">
    <property type="entry name" value="PROTEIN, PUTATIVE (DUF239)-RELATED-RELATED"/>
    <property type="match status" value="1"/>
</dbReference>
<dbReference type="Pfam" id="PF14365">
    <property type="entry name" value="Neprosin_AP"/>
    <property type="match status" value="1"/>
</dbReference>